<dbReference type="PANTHER" id="PTHR43537:SF6">
    <property type="entry name" value="HTH-TYPE TRANSCRIPTIONAL REPRESSOR RSPR"/>
    <property type="match status" value="1"/>
</dbReference>
<dbReference type="Pfam" id="PF07729">
    <property type="entry name" value="FCD"/>
    <property type="match status" value="1"/>
</dbReference>
<accession>A0A8X8GXX0</accession>
<keyword evidence="1" id="KW-0805">Transcription regulation</keyword>
<dbReference type="InterPro" id="IPR008920">
    <property type="entry name" value="TF_FadR/GntR_C"/>
</dbReference>
<evidence type="ECO:0000313" key="6">
    <source>
        <dbReference type="Proteomes" id="UP000484076"/>
    </source>
</evidence>
<keyword evidence="2" id="KW-0238">DNA-binding</keyword>
<sequence>MTEISTLRSLDLIDRPSVADQIFDALHAQVLSLQLPPGAKISEVDVARIMGASRQPVRDAFYRLSKLGFLLIRPQRATTIALISTRAVMQARFIRTALEAETMRAACTAMTPADHAALDVLIDQQRAAMLAGDRLGFHQLDDQFHREICERAGLGFAWDIIRESKAHMDRVRYLSLSFASQAAFDDHVMLLDALKARDEVAAVQGMRVHLARILEQITRIRADHRDYFAEEDN</sequence>
<organism evidence="5 6">
    <name type="scientific">Fertoeibacter niger</name>
    <dbReference type="NCBI Taxonomy" id="2656921"/>
    <lineage>
        <taxon>Bacteria</taxon>
        <taxon>Pseudomonadati</taxon>
        <taxon>Pseudomonadota</taxon>
        <taxon>Alphaproteobacteria</taxon>
        <taxon>Rhodobacterales</taxon>
        <taxon>Paracoccaceae</taxon>
        <taxon>Fertoeibacter</taxon>
    </lineage>
</organism>
<proteinExistence type="predicted"/>
<gene>
    <name evidence="5" type="ORF">GEU84_002340</name>
</gene>
<protein>
    <submittedName>
        <fullName evidence="5">GntR family transcriptional regulator</fullName>
    </submittedName>
</protein>
<dbReference type="SMART" id="SM00345">
    <property type="entry name" value="HTH_GNTR"/>
    <property type="match status" value="1"/>
</dbReference>
<evidence type="ECO:0000259" key="4">
    <source>
        <dbReference type="PROSITE" id="PS50949"/>
    </source>
</evidence>
<name>A0A8X8GXX0_9RHOB</name>
<dbReference type="SUPFAM" id="SSF48008">
    <property type="entry name" value="GntR ligand-binding domain-like"/>
    <property type="match status" value="1"/>
</dbReference>
<dbReference type="Pfam" id="PF00392">
    <property type="entry name" value="GntR"/>
    <property type="match status" value="1"/>
</dbReference>
<dbReference type="SMART" id="SM00895">
    <property type="entry name" value="FCD"/>
    <property type="match status" value="1"/>
</dbReference>
<evidence type="ECO:0000313" key="5">
    <source>
        <dbReference type="EMBL" id="NUB43210.1"/>
    </source>
</evidence>
<evidence type="ECO:0000256" key="1">
    <source>
        <dbReference type="ARBA" id="ARBA00023015"/>
    </source>
</evidence>
<dbReference type="InterPro" id="IPR036390">
    <property type="entry name" value="WH_DNA-bd_sf"/>
</dbReference>
<dbReference type="InterPro" id="IPR000524">
    <property type="entry name" value="Tscrpt_reg_HTH_GntR"/>
</dbReference>
<feature type="domain" description="HTH gntR-type" evidence="4">
    <location>
        <begin position="16"/>
        <end position="83"/>
    </location>
</feature>
<dbReference type="PROSITE" id="PS50949">
    <property type="entry name" value="HTH_GNTR"/>
    <property type="match status" value="1"/>
</dbReference>
<dbReference type="RefSeq" id="WP_152823874.1">
    <property type="nucleotide sequence ID" value="NZ_WHUT02000001.1"/>
</dbReference>
<dbReference type="SUPFAM" id="SSF46785">
    <property type="entry name" value="Winged helix' DNA-binding domain"/>
    <property type="match status" value="1"/>
</dbReference>
<reference evidence="5" key="1">
    <citation type="submission" date="2020-05" db="EMBL/GenBank/DDBJ databases">
        <title>Fertoebacter nigrum gen. nov., sp. nov., a new member of the family Rhodobacteraceae.</title>
        <authorList>
            <person name="Szuroczki S."/>
            <person name="Abbaszade G."/>
            <person name="Buni D."/>
            <person name="Schumann P."/>
            <person name="Toth E."/>
        </authorList>
    </citation>
    <scope>NUCLEOTIDE SEQUENCE</scope>
    <source>
        <strain evidence="5">RG-N-1a</strain>
    </source>
</reference>
<keyword evidence="3" id="KW-0804">Transcription</keyword>
<dbReference type="GO" id="GO:0003677">
    <property type="term" value="F:DNA binding"/>
    <property type="evidence" value="ECO:0007669"/>
    <property type="project" value="UniProtKB-KW"/>
</dbReference>
<dbReference type="InterPro" id="IPR036388">
    <property type="entry name" value="WH-like_DNA-bd_sf"/>
</dbReference>
<dbReference type="GO" id="GO:0003700">
    <property type="term" value="F:DNA-binding transcription factor activity"/>
    <property type="evidence" value="ECO:0007669"/>
    <property type="project" value="InterPro"/>
</dbReference>
<dbReference type="InterPro" id="IPR011711">
    <property type="entry name" value="GntR_C"/>
</dbReference>
<dbReference type="Proteomes" id="UP000484076">
    <property type="component" value="Unassembled WGS sequence"/>
</dbReference>
<dbReference type="Gene3D" id="1.20.120.530">
    <property type="entry name" value="GntR ligand-binding domain-like"/>
    <property type="match status" value="1"/>
</dbReference>
<keyword evidence="6" id="KW-1185">Reference proteome</keyword>
<dbReference type="Gene3D" id="1.10.10.10">
    <property type="entry name" value="Winged helix-like DNA-binding domain superfamily/Winged helix DNA-binding domain"/>
    <property type="match status" value="1"/>
</dbReference>
<evidence type="ECO:0000256" key="2">
    <source>
        <dbReference type="ARBA" id="ARBA00023125"/>
    </source>
</evidence>
<dbReference type="AlphaFoldDB" id="A0A8X8GXX0"/>
<comment type="caution">
    <text evidence="5">The sequence shown here is derived from an EMBL/GenBank/DDBJ whole genome shotgun (WGS) entry which is preliminary data.</text>
</comment>
<evidence type="ECO:0000256" key="3">
    <source>
        <dbReference type="ARBA" id="ARBA00023163"/>
    </source>
</evidence>
<dbReference type="PANTHER" id="PTHR43537">
    <property type="entry name" value="TRANSCRIPTIONAL REGULATOR, GNTR FAMILY"/>
    <property type="match status" value="1"/>
</dbReference>
<dbReference type="EMBL" id="WHUT02000001">
    <property type="protein sequence ID" value="NUB43210.1"/>
    <property type="molecule type" value="Genomic_DNA"/>
</dbReference>